<reference evidence="4 5" key="1">
    <citation type="submission" date="2017-05" db="EMBL/GenBank/DDBJ databases">
        <title>Genomic insights into alkan degradation activity of Oleiphilus messinensis.</title>
        <authorList>
            <person name="Kozyavkin S.A."/>
            <person name="Slesarev A.I."/>
            <person name="Golyshin P.N."/>
            <person name="Korzhenkov A."/>
            <person name="Golyshina O.N."/>
            <person name="Toshchakov S.V."/>
        </authorList>
    </citation>
    <scope>NUCLEOTIDE SEQUENCE [LARGE SCALE GENOMIC DNA]</scope>
    <source>
        <strain evidence="4 5">ME102</strain>
    </source>
</reference>
<dbReference type="KEGG" id="ome:OLMES_0966"/>
<dbReference type="Gene3D" id="2.40.50.140">
    <property type="entry name" value="Nucleic acid-binding proteins"/>
    <property type="match status" value="2"/>
</dbReference>
<dbReference type="InterPro" id="IPR036388">
    <property type="entry name" value="WH-like_DNA-bd_sf"/>
</dbReference>
<proteinExistence type="inferred from homology"/>
<protein>
    <submittedName>
        <fullName evidence="4">RNA binding S1</fullName>
    </submittedName>
</protein>
<evidence type="ECO:0000259" key="3">
    <source>
        <dbReference type="Pfam" id="PF17783"/>
    </source>
</evidence>
<name>A0A1Y0I6M4_9GAMM</name>
<evidence type="ECO:0000313" key="5">
    <source>
        <dbReference type="Proteomes" id="UP000196027"/>
    </source>
</evidence>
<dbReference type="InterPro" id="IPR012340">
    <property type="entry name" value="NA-bd_OB-fold"/>
</dbReference>
<dbReference type="Proteomes" id="UP000196027">
    <property type="component" value="Chromosome"/>
</dbReference>
<dbReference type="PANTHER" id="PTHR37296">
    <property type="entry name" value="CONSERVED VIRULENCE FACTOR B"/>
    <property type="match status" value="1"/>
</dbReference>
<dbReference type="OrthoDB" id="9801597at2"/>
<gene>
    <name evidence="4" type="ORF">OLMES_0966</name>
</gene>
<accession>A0A1Y0I6M4</accession>
<dbReference type="InterPro" id="IPR039566">
    <property type="entry name" value="CvfB_S1_st"/>
</dbReference>
<evidence type="ECO:0000313" key="4">
    <source>
        <dbReference type="EMBL" id="ARU55053.1"/>
    </source>
</evidence>
<dbReference type="EMBL" id="CP021425">
    <property type="protein sequence ID" value="ARU55053.1"/>
    <property type="molecule type" value="Genomic_DNA"/>
</dbReference>
<dbReference type="AlphaFoldDB" id="A0A1Y0I6M4"/>
<organism evidence="4 5">
    <name type="scientific">Oleiphilus messinensis</name>
    <dbReference type="NCBI Taxonomy" id="141451"/>
    <lineage>
        <taxon>Bacteria</taxon>
        <taxon>Pseudomonadati</taxon>
        <taxon>Pseudomonadota</taxon>
        <taxon>Gammaproteobacteria</taxon>
        <taxon>Oceanospirillales</taxon>
        <taxon>Oleiphilaceae</taxon>
        <taxon>Oleiphilus</taxon>
    </lineage>
</organism>
<dbReference type="Gene3D" id="1.10.10.10">
    <property type="entry name" value="Winged helix-like DNA-binding domain superfamily/Winged helix DNA-binding domain"/>
    <property type="match status" value="1"/>
</dbReference>
<evidence type="ECO:0000256" key="1">
    <source>
        <dbReference type="PIRNR" id="PIRNR012524"/>
    </source>
</evidence>
<dbReference type="Pfam" id="PF17783">
    <property type="entry name" value="WHD_CvfB"/>
    <property type="match status" value="1"/>
</dbReference>
<dbReference type="RefSeq" id="WP_087460196.1">
    <property type="nucleotide sequence ID" value="NZ_CP021425.1"/>
</dbReference>
<feature type="domain" description="Conserved virulence factor B first S1" evidence="2">
    <location>
        <begin position="70"/>
        <end position="127"/>
    </location>
</feature>
<feature type="domain" description="Conserved virulence factor B first S1" evidence="2">
    <location>
        <begin position="4"/>
        <end position="64"/>
    </location>
</feature>
<sequence>MANIGRFNKLRVLKSAPQGVYLQGGWLGEILLPKREVPETCNPGDEIDVFVYLDSEDRYIATTKKPKAQVGEVASLKVVSVSHFGAFLDWGLPKDLLVPANEQQKTMQADHYYSVFLYTDEASNRIAGSSKLNKFISHDSKGFANAQKVDLLITDKTDIGYSAVINHRSWGLLFFSDVASPLKIGTRCTGFIKRIREDGKIDLSLQAPGYAKVDDLSRKVLNALIKADGFLPLSDKSSPDSIRDAFAVSKNAYKMTIGALYKQQLITIDKDGIRITDKGKTSQ</sequence>
<dbReference type="PIRSF" id="PIRSF012524">
    <property type="entry name" value="YitL_S1"/>
    <property type="match status" value="1"/>
</dbReference>
<comment type="similarity">
    <text evidence="1">Belongs to the CvfB family.</text>
</comment>
<evidence type="ECO:0000259" key="2">
    <source>
        <dbReference type="Pfam" id="PF13509"/>
    </source>
</evidence>
<dbReference type="InterPro" id="IPR040764">
    <property type="entry name" value="CvfB_WH"/>
</dbReference>
<dbReference type="Pfam" id="PF13509">
    <property type="entry name" value="S1_2"/>
    <property type="match status" value="2"/>
</dbReference>
<feature type="domain" description="Conserved virulence factor B-like winged helix" evidence="3">
    <location>
        <begin position="219"/>
        <end position="274"/>
    </location>
</feature>
<keyword evidence="5" id="KW-1185">Reference proteome</keyword>
<dbReference type="PANTHER" id="PTHR37296:SF1">
    <property type="entry name" value="CONSERVED VIRULENCE FACTOR B"/>
    <property type="match status" value="1"/>
</dbReference>
<dbReference type="InterPro" id="IPR014464">
    <property type="entry name" value="CvfB_fam"/>
</dbReference>